<dbReference type="RefSeq" id="WP_425550547.1">
    <property type="nucleotide sequence ID" value="NZ_BAABKK010000024.1"/>
</dbReference>
<dbReference type="Proteomes" id="UP001500200">
    <property type="component" value="Unassembled WGS sequence"/>
</dbReference>
<keyword evidence="9" id="KW-0547">Nucleotide-binding</keyword>
<dbReference type="EC" id="2.7.9.2" evidence="5"/>
<evidence type="ECO:0000256" key="9">
    <source>
        <dbReference type="ARBA" id="ARBA00022741"/>
    </source>
</evidence>
<comment type="pathway">
    <text evidence="3">Carbohydrate biosynthesis; gluconeogenesis.</text>
</comment>
<dbReference type="InterPro" id="IPR006319">
    <property type="entry name" value="PEP_synth"/>
</dbReference>
<feature type="domain" description="Pyruvate phosphate dikinase AMP/ATP-binding" evidence="15">
    <location>
        <begin position="2"/>
        <end position="103"/>
    </location>
</feature>
<dbReference type="SUPFAM" id="SSF56059">
    <property type="entry name" value="Glutathione synthetase ATP-binding domain-like"/>
    <property type="match status" value="1"/>
</dbReference>
<keyword evidence="12" id="KW-0460">Magnesium</keyword>
<evidence type="ECO:0000256" key="6">
    <source>
        <dbReference type="ARBA" id="ARBA00021623"/>
    </source>
</evidence>
<evidence type="ECO:0000313" key="17">
    <source>
        <dbReference type="Proteomes" id="UP001500200"/>
    </source>
</evidence>
<protein>
    <recommendedName>
        <fullName evidence="6">Phosphoenolpyruvate synthase</fullName>
        <ecNumber evidence="5">2.7.9.2</ecNumber>
    </recommendedName>
    <alternativeName>
        <fullName evidence="13">Pyruvate, water dikinase</fullName>
    </alternativeName>
</protein>
<evidence type="ECO:0000256" key="7">
    <source>
        <dbReference type="ARBA" id="ARBA00022679"/>
    </source>
</evidence>
<dbReference type="PANTHER" id="PTHR43030:SF1">
    <property type="entry name" value="PHOSPHOENOLPYRUVATE SYNTHASE"/>
    <property type="match status" value="1"/>
</dbReference>
<dbReference type="InterPro" id="IPR002192">
    <property type="entry name" value="PPDK_AMP/ATP-bd"/>
</dbReference>
<evidence type="ECO:0000256" key="14">
    <source>
        <dbReference type="ARBA" id="ARBA00047700"/>
    </source>
</evidence>
<accession>A0ABP9SLV2</accession>
<evidence type="ECO:0000256" key="13">
    <source>
        <dbReference type="ARBA" id="ARBA00033470"/>
    </source>
</evidence>
<comment type="similarity">
    <text evidence="4">Belongs to the PEP-utilizing enzyme family.</text>
</comment>
<sequence>MRCWASLWTARAIAYRLKMGVDQRSVSTGVVVQVMVAPDVAGVLFTADPTTGERGVMVINASYGLGETVVSGLVTPDTFVVDKAILTVKKATLGMKDLEWAIADGKCWLSRHDR</sequence>
<dbReference type="Gene3D" id="3.30.1490.20">
    <property type="entry name" value="ATP-grasp fold, A domain"/>
    <property type="match status" value="1"/>
</dbReference>
<evidence type="ECO:0000256" key="5">
    <source>
        <dbReference type="ARBA" id="ARBA00011996"/>
    </source>
</evidence>
<evidence type="ECO:0000256" key="10">
    <source>
        <dbReference type="ARBA" id="ARBA00022777"/>
    </source>
</evidence>
<evidence type="ECO:0000256" key="1">
    <source>
        <dbReference type="ARBA" id="ARBA00001946"/>
    </source>
</evidence>
<evidence type="ECO:0000256" key="2">
    <source>
        <dbReference type="ARBA" id="ARBA00002988"/>
    </source>
</evidence>
<evidence type="ECO:0000256" key="4">
    <source>
        <dbReference type="ARBA" id="ARBA00007837"/>
    </source>
</evidence>
<comment type="caution">
    <text evidence="16">The sequence shown here is derived from an EMBL/GenBank/DDBJ whole genome shotgun (WGS) entry which is preliminary data.</text>
</comment>
<dbReference type="Pfam" id="PF01326">
    <property type="entry name" value="PPDK_N"/>
    <property type="match status" value="1"/>
</dbReference>
<name>A0ABP9SLV2_9MICC</name>
<comment type="cofactor">
    <cofactor evidence="1">
        <name>Mg(2+)</name>
        <dbReference type="ChEBI" id="CHEBI:18420"/>
    </cofactor>
</comment>
<dbReference type="Gene3D" id="3.30.470.20">
    <property type="entry name" value="ATP-grasp fold, B domain"/>
    <property type="match status" value="1"/>
</dbReference>
<evidence type="ECO:0000256" key="3">
    <source>
        <dbReference type="ARBA" id="ARBA00004742"/>
    </source>
</evidence>
<keyword evidence="10" id="KW-0418">Kinase</keyword>
<evidence type="ECO:0000256" key="11">
    <source>
        <dbReference type="ARBA" id="ARBA00022840"/>
    </source>
</evidence>
<keyword evidence="8" id="KW-0479">Metal-binding</keyword>
<comment type="function">
    <text evidence="2">Catalyzes the phosphorylation of pyruvate to phosphoenolpyruvate.</text>
</comment>
<dbReference type="PANTHER" id="PTHR43030">
    <property type="entry name" value="PHOSPHOENOLPYRUVATE SYNTHASE"/>
    <property type="match status" value="1"/>
</dbReference>
<keyword evidence="7" id="KW-0808">Transferase</keyword>
<comment type="catalytic activity">
    <reaction evidence="14">
        <text>pyruvate + ATP + H2O = phosphoenolpyruvate + AMP + phosphate + 2 H(+)</text>
        <dbReference type="Rhea" id="RHEA:11364"/>
        <dbReference type="ChEBI" id="CHEBI:15361"/>
        <dbReference type="ChEBI" id="CHEBI:15377"/>
        <dbReference type="ChEBI" id="CHEBI:15378"/>
        <dbReference type="ChEBI" id="CHEBI:30616"/>
        <dbReference type="ChEBI" id="CHEBI:43474"/>
        <dbReference type="ChEBI" id="CHEBI:58702"/>
        <dbReference type="ChEBI" id="CHEBI:456215"/>
        <dbReference type="EC" id="2.7.9.2"/>
    </reaction>
</comment>
<keyword evidence="17" id="KW-1185">Reference proteome</keyword>
<keyword evidence="11" id="KW-0067">ATP-binding</keyword>
<organism evidence="16 17">
    <name type="scientific">Arthrobacter gyeryongensis</name>
    <dbReference type="NCBI Taxonomy" id="1650592"/>
    <lineage>
        <taxon>Bacteria</taxon>
        <taxon>Bacillati</taxon>
        <taxon>Actinomycetota</taxon>
        <taxon>Actinomycetes</taxon>
        <taxon>Micrococcales</taxon>
        <taxon>Micrococcaceae</taxon>
        <taxon>Arthrobacter</taxon>
    </lineage>
</organism>
<evidence type="ECO:0000256" key="12">
    <source>
        <dbReference type="ARBA" id="ARBA00022842"/>
    </source>
</evidence>
<reference evidence="17" key="1">
    <citation type="journal article" date="2019" name="Int. J. Syst. Evol. Microbiol.">
        <title>The Global Catalogue of Microorganisms (GCM) 10K type strain sequencing project: providing services to taxonomists for standard genome sequencing and annotation.</title>
        <authorList>
            <consortium name="The Broad Institute Genomics Platform"/>
            <consortium name="The Broad Institute Genome Sequencing Center for Infectious Disease"/>
            <person name="Wu L."/>
            <person name="Ma J."/>
        </authorList>
    </citation>
    <scope>NUCLEOTIDE SEQUENCE [LARGE SCALE GENOMIC DNA]</scope>
    <source>
        <strain evidence="17">JCM 18514</strain>
    </source>
</reference>
<dbReference type="InterPro" id="IPR013815">
    <property type="entry name" value="ATP_grasp_subdomain_1"/>
</dbReference>
<gene>
    <name evidence="16" type="ORF">GCM10023346_35170</name>
</gene>
<dbReference type="EMBL" id="BAABKK010000024">
    <property type="protein sequence ID" value="GAA5198295.1"/>
    <property type="molecule type" value="Genomic_DNA"/>
</dbReference>
<evidence type="ECO:0000259" key="15">
    <source>
        <dbReference type="Pfam" id="PF01326"/>
    </source>
</evidence>
<evidence type="ECO:0000313" key="16">
    <source>
        <dbReference type="EMBL" id="GAA5198295.1"/>
    </source>
</evidence>
<proteinExistence type="inferred from homology"/>
<evidence type="ECO:0000256" key="8">
    <source>
        <dbReference type="ARBA" id="ARBA00022723"/>
    </source>
</evidence>